<keyword evidence="7 13" id="KW-0378">Hydrolase</keyword>
<dbReference type="GO" id="GO:0048476">
    <property type="term" value="C:Holliday junction resolvase complex"/>
    <property type="evidence" value="ECO:0007669"/>
    <property type="project" value="UniProtKB-UniRule"/>
</dbReference>
<dbReference type="InterPro" id="IPR002176">
    <property type="entry name" value="X-over_junc_endoDNase_RuvC"/>
</dbReference>
<feature type="binding site" evidence="13">
    <location>
        <position position="140"/>
    </location>
    <ligand>
        <name>Mg(2+)</name>
        <dbReference type="ChEBI" id="CHEBI:18420"/>
        <label>1</label>
    </ligand>
</feature>
<evidence type="ECO:0000256" key="8">
    <source>
        <dbReference type="ARBA" id="ARBA00022842"/>
    </source>
</evidence>
<dbReference type="CDD" id="cd16962">
    <property type="entry name" value="RuvC"/>
    <property type="match status" value="1"/>
</dbReference>
<evidence type="ECO:0000313" key="15">
    <source>
        <dbReference type="EMBL" id="PWK08964.1"/>
    </source>
</evidence>
<comment type="cofactor">
    <cofactor evidence="13">
        <name>Mg(2+)</name>
        <dbReference type="ChEBI" id="CHEBI:18420"/>
    </cofactor>
    <text evidence="13">Binds 2 Mg(2+) ion per subunit.</text>
</comment>
<feature type="binding site" evidence="13">
    <location>
        <position position="67"/>
    </location>
    <ligand>
        <name>Mg(2+)</name>
        <dbReference type="ChEBI" id="CHEBI:18420"/>
        <label>2</label>
    </ligand>
</feature>
<comment type="subcellular location">
    <subcellularLocation>
        <location evidence="13">Cytoplasm</location>
    </subcellularLocation>
</comment>
<dbReference type="PRINTS" id="PR00696">
    <property type="entry name" value="RSOLVASERUVC"/>
</dbReference>
<dbReference type="PANTHER" id="PTHR30194">
    <property type="entry name" value="CROSSOVER JUNCTION ENDODEOXYRIBONUCLEASE RUVC"/>
    <property type="match status" value="1"/>
</dbReference>
<keyword evidence="4 13" id="KW-0479">Metal-binding</keyword>
<comment type="subunit">
    <text evidence="13">Homodimer which binds Holliday junction (HJ) DNA. The HJ becomes 2-fold symmetrical on binding to RuvC with unstacked arms; it has a different conformation from HJ DNA in complex with RuvA. In the full resolvosome a probable DNA-RuvA(4)-RuvB(12)-RuvC(2) complex forms which resolves the HJ.</text>
</comment>
<keyword evidence="16" id="KW-1185">Reference proteome</keyword>
<dbReference type="EMBL" id="QGGL01000014">
    <property type="protein sequence ID" value="PWK08964.1"/>
    <property type="molecule type" value="Genomic_DNA"/>
</dbReference>
<dbReference type="Gene3D" id="3.30.420.10">
    <property type="entry name" value="Ribonuclease H-like superfamily/Ribonuclease H"/>
    <property type="match status" value="1"/>
</dbReference>
<evidence type="ECO:0000256" key="3">
    <source>
        <dbReference type="ARBA" id="ARBA00022722"/>
    </source>
</evidence>
<protein>
    <recommendedName>
        <fullName evidence="13 14">Crossover junction endodeoxyribonuclease RuvC</fullName>
        <ecNumber evidence="13 14">3.1.21.10</ecNumber>
    </recommendedName>
    <alternativeName>
        <fullName evidence="13">Holliday junction nuclease RuvC</fullName>
    </alternativeName>
    <alternativeName>
        <fullName evidence="13">Holliday junction resolvase RuvC</fullName>
    </alternativeName>
</protein>
<evidence type="ECO:0000256" key="10">
    <source>
        <dbReference type="ARBA" id="ARBA00023172"/>
    </source>
</evidence>
<dbReference type="Proteomes" id="UP000245634">
    <property type="component" value="Unassembled WGS sequence"/>
</dbReference>
<name>A0A316D610_9BACL</name>
<keyword evidence="3 13" id="KW-0540">Nuclease</keyword>
<evidence type="ECO:0000256" key="12">
    <source>
        <dbReference type="ARBA" id="ARBA00029354"/>
    </source>
</evidence>
<dbReference type="GO" id="GO:0003677">
    <property type="term" value="F:DNA binding"/>
    <property type="evidence" value="ECO:0007669"/>
    <property type="project" value="UniProtKB-KW"/>
</dbReference>
<proteinExistence type="inferred from homology"/>
<dbReference type="PROSITE" id="PS01321">
    <property type="entry name" value="RUVC"/>
    <property type="match status" value="1"/>
</dbReference>
<keyword evidence="5 13" id="KW-0255">Endonuclease</keyword>
<dbReference type="OrthoDB" id="9805499at2"/>
<feature type="active site" evidence="13">
    <location>
        <position position="7"/>
    </location>
</feature>
<dbReference type="PANTHER" id="PTHR30194:SF3">
    <property type="entry name" value="CROSSOVER JUNCTION ENDODEOXYRIBONUCLEASE RUVC"/>
    <property type="match status" value="1"/>
</dbReference>
<dbReference type="EC" id="3.1.21.10" evidence="13 14"/>
<dbReference type="InterPro" id="IPR036397">
    <property type="entry name" value="RNaseH_sf"/>
</dbReference>
<evidence type="ECO:0000256" key="9">
    <source>
        <dbReference type="ARBA" id="ARBA00023125"/>
    </source>
</evidence>
<feature type="binding site" evidence="13">
    <location>
        <position position="7"/>
    </location>
    <ligand>
        <name>Mg(2+)</name>
        <dbReference type="ChEBI" id="CHEBI:18420"/>
        <label>1</label>
    </ligand>
</feature>
<dbReference type="GO" id="GO:0005737">
    <property type="term" value="C:cytoplasm"/>
    <property type="evidence" value="ECO:0007669"/>
    <property type="project" value="UniProtKB-SubCell"/>
</dbReference>
<comment type="similarity">
    <text evidence="1 13">Belongs to the RuvC family.</text>
</comment>
<feature type="active site" evidence="13">
    <location>
        <position position="140"/>
    </location>
</feature>
<evidence type="ECO:0000256" key="1">
    <source>
        <dbReference type="ARBA" id="ARBA00009518"/>
    </source>
</evidence>
<evidence type="ECO:0000256" key="5">
    <source>
        <dbReference type="ARBA" id="ARBA00022759"/>
    </source>
</evidence>
<comment type="caution">
    <text evidence="15">The sequence shown here is derived from an EMBL/GenBank/DDBJ whole genome shotgun (WGS) entry which is preliminary data.</text>
</comment>
<dbReference type="InterPro" id="IPR020563">
    <property type="entry name" value="X-over_junc_endoDNase_Mg_BS"/>
</dbReference>
<keyword evidence="11 13" id="KW-0234">DNA repair</keyword>
<keyword evidence="6 13" id="KW-0227">DNA damage</keyword>
<evidence type="ECO:0000313" key="16">
    <source>
        <dbReference type="Proteomes" id="UP000245634"/>
    </source>
</evidence>
<comment type="catalytic activity">
    <reaction evidence="12 13">
        <text>Endonucleolytic cleavage at a junction such as a reciprocal single-stranded crossover between two homologous DNA duplexes (Holliday junction).</text>
        <dbReference type="EC" id="3.1.21.10"/>
    </reaction>
</comment>
<keyword evidence="8 13" id="KW-0460">Magnesium</keyword>
<dbReference type="SUPFAM" id="SSF53098">
    <property type="entry name" value="Ribonuclease H-like"/>
    <property type="match status" value="1"/>
</dbReference>
<evidence type="ECO:0000256" key="11">
    <source>
        <dbReference type="ARBA" id="ARBA00023204"/>
    </source>
</evidence>
<comment type="function">
    <text evidence="13">The RuvA-RuvB-RuvC complex processes Holliday junction (HJ) DNA during genetic recombination and DNA repair. Endonuclease that resolves HJ intermediates. Cleaves cruciform DNA by making single-stranded nicks across the HJ at symmetrical positions within the homologous arms, yielding a 5'-phosphate and a 3'-hydroxyl group; requires a central core of homology in the junction. The consensus cleavage sequence is 5'-(A/T)TT(C/G)-3'. Cleavage occurs on the 3'-side of the TT dinucleotide at the point of strand exchange. HJ branch migration catalyzed by RuvA-RuvB allows RuvC to scan DNA until it finds its consensus sequence, where it cleaves and resolves the cruciform DNA.</text>
</comment>
<dbReference type="FunFam" id="3.30.420.10:FF:000002">
    <property type="entry name" value="Crossover junction endodeoxyribonuclease RuvC"/>
    <property type="match status" value="1"/>
</dbReference>
<dbReference type="GO" id="GO:0006281">
    <property type="term" value="P:DNA repair"/>
    <property type="evidence" value="ECO:0007669"/>
    <property type="project" value="UniProtKB-UniRule"/>
</dbReference>
<evidence type="ECO:0000256" key="6">
    <source>
        <dbReference type="ARBA" id="ARBA00022763"/>
    </source>
</evidence>
<dbReference type="Pfam" id="PF02075">
    <property type="entry name" value="RuvC"/>
    <property type="match status" value="1"/>
</dbReference>
<reference evidence="15 16" key="1">
    <citation type="submission" date="2018-05" db="EMBL/GenBank/DDBJ databases">
        <title>Genomic Encyclopedia of Type Strains, Phase IV (KMG-IV): sequencing the most valuable type-strain genomes for metagenomic binning, comparative biology and taxonomic classification.</title>
        <authorList>
            <person name="Goeker M."/>
        </authorList>
    </citation>
    <scope>NUCLEOTIDE SEQUENCE [LARGE SCALE GENOMIC DNA]</scope>
    <source>
        <strain evidence="15 16">DSM 18773</strain>
    </source>
</reference>
<dbReference type="GO" id="GO:0000287">
    <property type="term" value="F:magnesium ion binding"/>
    <property type="evidence" value="ECO:0007669"/>
    <property type="project" value="UniProtKB-UniRule"/>
</dbReference>
<dbReference type="GO" id="GO:0008821">
    <property type="term" value="F:crossover junction DNA endonuclease activity"/>
    <property type="evidence" value="ECO:0007669"/>
    <property type="project" value="UniProtKB-UniRule"/>
</dbReference>
<dbReference type="InterPro" id="IPR012337">
    <property type="entry name" value="RNaseH-like_sf"/>
</dbReference>
<accession>A0A316D610</accession>
<gene>
    <name evidence="13" type="primary">ruvC</name>
    <name evidence="15" type="ORF">C7459_11430</name>
</gene>
<sequence length="167" mass="18215">MRILGIDPGYGRTGYGVIDSIGNRIKSVEYGCIETKPHTPIPDRLVDIYGAVREVIARLQPEAVAVEQIFFSKSVTTAIDVAQARGVVLLAAREAGLPVAEYTPMQVKQSVAGYGKADKKQMQEMVRMFLGLANIPKPDDAADALAVAITYAHNAPFLDRVERMKLK</sequence>
<keyword evidence="2 13" id="KW-0963">Cytoplasm</keyword>
<feature type="active site" evidence="13">
    <location>
        <position position="67"/>
    </location>
</feature>
<dbReference type="AlphaFoldDB" id="A0A316D610"/>
<evidence type="ECO:0000256" key="13">
    <source>
        <dbReference type="HAMAP-Rule" id="MF_00034"/>
    </source>
</evidence>
<dbReference type="NCBIfam" id="NF000711">
    <property type="entry name" value="PRK00039.2-1"/>
    <property type="match status" value="1"/>
</dbReference>
<keyword evidence="9 13" id="KW-0238">DNA-binding</keyword>
<dbReference type="RefSeq" id="WP_109690222.1">
    <property type="nucleotide sequence ID" value="NZ_QGGL01000014.1"/>
</dbReference>
<dbReference type="NCBIfam" id="TIGR00228">
    <property type="entry name" value="ruvC"/>
    <property type="match status" value="1"/>
</dbReference>
<evidence type="ECO:0000256" key="4">
    <source>
        <dbReference type="ARBA" id="ARBA00022723"/>
    </source>
</evidence>
<evidence type="ECO:0000256" key="7">
    <source>
        <dbReference type="ARBA" id="ARBA00022801"/>
    </source>
</evidence>
<organism evidence="15 16">
    <name type="scientific">Tumebacillus permanentifrigoris</name>
    <dbReference type="NCBI Taxonomy" id="378543"/>
    <lineage>
        <taxon>Bacteria</taxon>
        <taxon>Bacillati</taxon>
        <taxon>Bacillota</taxon>
        <taxon>Bacilli</taxon>
        <taxon>Bacillales</taxon>
        <taxon>Alicyclobacillaceae</taxon>
        <taxon>Tumebacillus</taxon>
    </lineage>
</organism>
<dbReference type="GO" id="GO:0006310">
    <property type="term" value="P:DNA recombination"/>
    <property type="evidence" value="ECO:0007669"/>
    <property type="project" value="UniProtKB-UniRule"/>
</dbReference>
<evidence type="ECO:0000256" key="14">
    <source>
        <dbReference type="NCBIfam" id="TIGR00228"/>
    </source>
</evidence>
<keyword evidence="10 13" id="KW-0233">DNA recombination</keyword>
<evidence type="ECO:0000256" key="2">
    <source>
        <dbReference type="ARBA" id="ARBA00022490"/>
    </source>
</evidence>
<dbReference type="HAMAP" id="MF_00034">
    <property type="entry name" value="RuvC"/>
    <property type="match status" value="1"/>
</dbReference>